<proteinExistence type="predicted"/>
<accession>A0A8I0HQ54</accession>
<evidence type="ECO:0000259" key="1">
    <source>
        <dbReference type="Pfam" id="PF19993"/>
    </source>
</evidence>
<protein>
    <recommendedName>
        <fullName evidence="1">Double-GTPase 2 domain-containing protein</fullName>
    </recommendedName>
</protein>
<organism evidence="2 3">
    <name type="scientific">Corynebacterium gallinarum</name>
    <dbReference type="NCBI Taxonomy" id="2762214"/>
    <lineage>
        <taxon>Bacteria</taxon>
        <taxon>Bacillati</taxon>
        <taxon>Actinomycetota</taxon>
        <taxon>Actinomycetes</taxon>
        <taxon>Mycobacteriales</taxon>
        <taxon>Corynebacteriaceae</taxon>
        <taxon>Corynebacterium</taxon>
    </lineage>
</organism>
<evidence type="ECO:0000313" key="2">
    <source>
        <dbReference type="EMBL" id="MBD8030999.1"/>
    </source>
</evidence>
<dbReference type="Pfam" id="PF19993">
    <property type="entry name" value="DO-GTPase2"/>
    <property type="match status" value="1"/>
</dbReference>
<dbReference type="RefSeq" id="WP_191734242.1">
    <property type="nucleotide sequence ID" value="NZ_JACSPR010000009.1"/>
</dbReference>
<dbReference type="AlphaFoldDB" id="A0A8I0HQ54"/>
<dbReference type="InterPro" id="IPR045528">
    <property type="entry name" value="DO-GTPase2"/>
</dbReference>
<keyword evidence="3" id="KW-1185">Reference proteome</keyword>
<evidence type="ECO:0000313" key="3">
    <source>
        <dbReference type="Proteomes" id="UP000650224"/>
    </source>
</evidence>
<name>A0A8I0HQ54_9CORY</name>
<gene>
    <name evidence="2" type="ORF">H9627_11830</name>
</gene>
<feature type="domain" description="Double-GTPase 2" evidence="1">
    <location>
        <begin position="103"/>
        <end position="309"/>
    </location>
</feature>
<dbReference type="Proteomes" id="UP000650224">
    <property type="component" value="Unassembled WGS sequence"/>
</dbReference>
<comment type="caution">
    <text evidence="2">The sequence shown here is derived from an EMBL/GenBank/DDBJ whole genome shotgun (WGS) entry which is preliminary data.</text>
</comment>
<dbReference type="EMBL" id="JACSPR010000009">
    <property type="protein sequence ID" value="MBD8030999.1"/>
    <property type="molecule type" value="Genomic_DNA"/>
</dbReference>
<reference evidence="2 3" key="1">
    <citation type="submission" date="2020-08" db="EMBL/GenBank/DDBJ databases">
        <title>A Genomic Blueprint of the Chicken Gut Microbiome.</title>
        <authorList>
            <person name="Gilroy R."/>
            <person name="Ravi A."/>
            <person name="Getino M."/>
            <person name="Pursley I."/>
            <person name="Horton D.L."/>
            <person name="Alikhan N.-F."/>
            <person name="Baker D."/>
            <person name="Gharbi K."/>
            <person name="Hall N."/>
            <person name="Watson M."/>
            <person name="Adriaenssens E.M."/>
            <person name="Foster-Nyarko E."/>
            <person name="Jarju S."/>
            <person name="Secka A."/>
            <person name="Antonio M."/>
            <person name="Oren A."/>
            <person name="Chaudhuri R."/>
            <person name="La Ragione R.M."/>
            <person name="Hildebrand F."/>
            <person name="Pallen M.J."/>
        </authorList>
    </citation>
    <scope>NUCLEOTIDE SEQUENCE [LARGE SCALE GENOMIC DNA]</scope>
    <source>
        <strain evidence="2 3">Sa1YVA5</strain>
    </source>
</reference>
<sequence>MGLKDLFKKSTVNCPYCYTETSLDDCVYRCAGIPAPGMPACEPQPDEVRERFSDPRRYLPFSVPKNKNGKKATCSYCGGPCFTRLFSCCHSPVPANFSADSTLMGLVGARAAGKTVLLTVLNTEFSNTVGPRFRASIANISDNMNMTDELSQWREQMNQGGGLPGSTNRGKKIPYIYEWRYLDRSKSAIFSFYDTAGESLASVADARDMQYLAATDSLVLLLNPFAFPAVQHKARERGIGDIELVNPEQILINLTQVLQAHERTGKNKKIKKPLAIAVAKMDAFAEEISPNSPLLQESSKEPFLSQEESLRVHNEVGAKIVEWGGGAFLDHLEAYYDNYRLFSLSALGNEPDYATATASQLGVTPIRVAEPFLWLMSLTRFVPTK</sequence>